<dbReference type="NCBIfam" id="TIGR04178">
    <property type="entry name" value="exo_archaeo"/>
    <property type="match status" value="1"/>
</dbReference>
<dbReference type="Pfam" id="PF09721">
    <property type="entry name" value="Exosortase_EpsH"/>
    <property type="match status" value="1"/>
</dbReference>
<dbReference type="GO" id="GO:0008233">
    <property type="term" value="F:peptidase activity"/>
    <property type="evidence" value="ECO:0007669"/>
    <property type="project" value="UniProtKB-KW"/>
</dbReference>
<dbReference type="InterPro" id="IPR019127">
    <property type="entry name" value="Exosortase"/>
</dbReference>
<keyword evidence="7 8" id="KW-0472">Membrane</keyword>
<evidence type="ECO:0000256" key="5">
    <source>
        <dbReference type="ARBA" id="ARBA00022801"/>
    </source>
</evidence>
<evidence type="ECO:0000256" key="1">
    <source>
        <dbReference type="ARBA" id="ARBA00004651"/>
    </source>
</evidence>
<dbReference type="GO" id="GO:0005886">
    <property type="term" value="C:plasma membrane"/>
    <property type="evidence" value="ECO:0007669"/>
    <property type="project" value="UniProtKB-SubCell"/>
</dbReference>
<dbReference type="InterPro" id="IPR013426">
    <property type="entry name" value="EpsH-like"/>
</dbReference>
<feature type="transmembrane region" description="Helical" evidence="8">
    <location>
        <begin position="14"/>
        <end position="35"/>
    </location>
</feature>
<name>A0AAU8JC80_9CYAN</name>
<evidence type="ECO:0000256" key="7">
    <source>
        <dbReference type="ARBA" id="ARBA00023136"/>
    </source>
</evidence>
<feature type="transmembrane region" description="Helical" evidence="8">
    <location>
        <begin position="186"/>
        <end position="209"/>
    </location>
</feature>
<dbReference type="EMBL" id="CP159837">
    <property type="protein sequence ID" value="XCM36150.1"/>
    <property type="molecule type" value="Genomic_DNA"/>
</dbReference>
<reference evidence="9" key="1">
    <citation type="submission" date="2024-07" db="EMBL/GenBank/DDBJ databases">
        <authorList>
            <person name="Kim Y.J."/>
            <person name="Jeong J.Y."/>
        </authorList>
    </citation>
    <scope>NUCLEOTIDE SEQUENCE</scope>
    <source>
        <strain evidence="9">GIHE-MW2</strain>
    </source>
</reference>
<keyword evidence="6 8" id="KW-1133">Transmembrane helix</keyword>
<protein>
    <submittedName>
        <fullName evidence="9">Cyanoexosortase B</fullName>
        <ecNumber evidence="9">3.4.22.-</ecNumber>
    </submittedName>
</protein>
<comment type="subcellular location">
    <subcellularLocation>
        <location evidence="1">Cell membrane</location>
        <topology evidence="1">Multi-pass membrane protein</topology>
    </subcellularLocation>
</comment>
<evidence type="ECO:0000256" key="2">
    <source>
        <dbReference type="ARBA" id="ARBA00022475"/>
    </source>
</evidence>
<organism evidence="9">
    <name type="scientific">Planktothricoides raciborskii GIHE-MW2</name>
    <dbReference type="NCBI Taxonomy" id="2792601"/>
    <lineage>
        <taxon>Bacteria</taxon>
        <taxon>Bacillati</taxon>
        <taxon>Cyanobacteriota</taxon>
        <taxon>Cyanophyceae</taxon>
        <taxon>Oscillatoriophycideae</taxon>
        <taxon>Oscillatoriales</taxon>
        <taxon>Oscillatoriaceae</taxon>
        <taxon>Planktothricoides</taxon>
    </lineage>
</organism>
<dbReference type="InterPro" id="IPR026392">
    <property type="entry name" value="Exo/Archaeosortase_dom"/>
</dbReference>
<evidence type="ECO:0000256" key="8">
    <source>
        <dbReference type="SAM" id="Phobius"/>
    </source>
</evidence>
<evidence type="ECO:0000256" key="6">
    <source>
        <dbReference type="ARBA" id="ARBA00022989"/>
    </source>
</evidence>
<feature type="transmembrane region" description="Helical" evidence="8">
    <location>
        <begin position="47"/>
        <end position="65"/>
    </location>
</feature>
<feature type="transmembrane region" description="Helical" evidence="8">
    <location>
        <begin position="140"/>
        <end position="166"/>
    </location>
</feature>
<sequence length="294" mass="33196">MQILEKKSSLIQQYSGWIVIGLLTIIYAPLVMYWYDGWLNKSISIEHEYFSHGLIGLPFAAYIAWGDRQKWLKLPEKTHPIGGFLLGLAAVFYLSTLPDLVNLSLPIVLAGICLWLKGIDGLKMQGFPLLLVCLATPNQIPYLISPYIIPLQAFIAAIAGFILLQFSINVRVENIYLYVNDAVVEVAPHCSGLKMLLTSLYVALMLLYWRDDLSSRFKINLFLFSTVILSVLGNIIRNTLLTFFYGTERDHLFHWLHESWGGDLYSACMLGLLIPLLIGIENIADHLTVPPHES</sequence>
<dbReference type="InterPro" id="IPR026492">
    <property type="entry name" value="Cyanoexo_CrtB"/>
</dbReference>
<keyword evidence="5 9" id="KW-0378">Hydrolase</keyword>
<evidence type="ECO:0000256" key="4">
    <source>
        <dbReference type="ARBA" id="ARBA00022692"/>
    </source>
</evidence>
<feature type="transmembrane region" description="Helical" evidence="8">
    <location>
        <begin position="221"/>
        <end position="244"/>
    </location>
</feature>
<dbReference type="NCBIfam" id="TIGR02602">
    <property type="entry name" value="8TM_EpsH"/>
    <property type="match status" value="1"/>
</dbReference>
<keyword evidence="3" id="KW-0645">Protease</keyword>
<accession>A0AAU8JC80</accession>
<gene>
    <name evidence="9" type="primary">crtB</name>
    <name evidence="9" type="ORF">ABWT76_004888</name>
</gene>
<dbReference type="AlphaFoldDB" id="A0AAU8JC80"/>
<evidence type="ECO:0000256" key="3">
    <source>
        <dbReference type="ARBA" id="ARBA00022670"/>
    </source>
</evidence>
<proteinExistence type="predicted"/>
<keyword evidence="4 8" id="KW-0812">Transmembrane</keyword>
<dbReference type="EC" id="3.4.22.-" evidence="9"/>
<feature type="transmembrane region" description="Helical" evidence="8">
    <location>
        <begin position="77"/>
        <end position="94"/>
    </location>
</feature>
<keyword evidence="2" id="KW-1003">Cell membrane</keyword>
<dbReference type="NCBIfam" id="TIGR04156">
    <property type="entry name" value="cyanoexo_CrtB"/>
    <property type="match status" value="1"/>
</dbReference>
<evidence type="ECO:0000313" key="9">
    <source>
        <dbReference type="EMBL" id="XCM36150.1"/>
    </source>
</evidence>
<dbReference type="RefSeq" id="WP_054464086.1">
    <property type="nucleotide sequence ID" value="NZ_CP159837.1"/>
</dbReference>
<dbReference type="GO" id="GO:0006508">
    <property type="term" value="P:proteolysis"/>
    <property type="evidence" value="ECO:0007669"/>
    <property type="project" value="UniProtKB-KW"/>
</dbReference>